<feature type="region of interest" description="Disordered" evidence="1">
    <location>
        <begin position="156"/>
        <end position="180"/>
    </location>
</feature>
<name>A4JW03_BURVG</name>
<feature type="compositionally biased region" description="Gly residues" evidence="1">
    <location>
        <begin position="169"/>
        <end position="180"/>
    </location>
</feature>
<protein>
    <submittedName>
        <fullName evidence="2">Uncharacterized protein</fullName>
    </submittedName>
</protein>
<dbReference type="Proteomes" id="UP000002287">
    <property type="component" value="Plasmid pBVIE04"/>
</dbReference>
<organism evidence="2 3">
    <name type="scientific">Burkholderia vietnamiensis (strain G4 / LMG 22486)</name>
    <name type="common">Burkholderia cepacia (strain R1808)</name>
    <dbReference type="NCBI Taxonomy" id="269482"/>
    <lineage>
        <taxon>Bacteria</taxon>
        <taxon>Pseudomonadati</taxon>
        <taxon>Pseudomonadota</taxon>
        <taxon>Betaproteobacteria</taxon>
        <taxon>Burkholderiales</taxon>
        <taxon>Burkholderiaceae</taxon>
        <taxon>Burkholderia</taxon>
        <taxon>Burkholderia cepacia complex</taxon>
    </lineage>
</organism>
<dbReference type="KEGG" id="bvi:Bcep1808_7581"/>
<evidence type="ECO:0000256" key="1">
    <source>
        <dbReference type="SAM" id="MobiDB-lite"/>
    </source>
</evidence>
<feature type="region of interest" description="Disordered" evidence="1">
    <location>
        <begin position="16"/>
        <end position="35"/>
    </location>
</feature>
<reference evidence="2 3" key="1">
    <citation type="submission" date="2007-03" db="EMBL/GenBank/DDBJ databases">
        <title>Complete sequence of plasmid pBVIE04 of Burkholderia vietnamiensis G4.</title>
        <authorList>
            <consortium name="US DOE Joint Genome Institute"/>
            <person name="Copeland A."/>
            <person name="Lucas S."/>
            <person name="Lapidus A."/>
            <person name="Barry K."/>
            <person name="Detter J.C."/>
            <person name="Glavina del Rio T."/>
            <person name="Hammon N."/>
            <person name="Israni S."/>
            <person name="Dalin E."/>
            <person name="Tice H."/>
            <person name="Pitluck S."/>
            <person name="Chain P."/>
            <person name="Malfatti S."/>
            <person name="Shin M."/>
            <person name="Vergez L."/>
            <person name="Schmutz J."/>
            <person name="Larimer F."/>
            <person name="Land M."/>
            <person name="Hauser L."/>
            <person name="Kyrpides N."/>
            <person name="Tiedje J."/>
            <person name="Richardson P."/>
        </authorList>
    </citation>
    <scope>NUCLEOTIDE SEQUENCE [LARGE SCALE GENOMIC DNA]</scope>
    <source>
        <strain evidence="3">G4 / LMG 22486</strain>
        <plasmid evidence="2 3">pBVIE04</plasmid>
    </source>
</reference>
<evidence type="ECO:0000313" key="3">
    <source>
        <dbReference type="Proteomes" id="UP000002287"/>
    </source>
</evidence>
<dbReference type="HOGENOM" id="CLU_1445161_0_0_4"/>
<dbReference type="EMBL" id="CP000620">
    <property type="protein sequence ID" value="ABO60456.1"/>
    <property type="molecule type" value="Genomic_DNA"/>
</dbReference>
<evidence type="ECO:0000313" key="2">
    <source>
        <dbReference type="EMBL" id="ABO60456.1"/>
    </source>
</evidence>
<geneLocation type="plasmid" evidence="2 3">
    <name>pBVIE04</name>
</geneLocation>
<keyword evidence="2" id="KW-0614">Plasmid</keyword>
<accession>A4JW03</accession>
<dbReference type="AlphaFoldDB" id="A4JW03"/>
<sequence>MWGWFHLPRTLDDRGRLAPFPQGGKGGGMGGRPPTAAWSSSVPHSFAIHKSIRSRRGYRNIPVVGLWSSWVVGARSAWMMIFCCTKCGRCYAGTVRRSVTVKARSPSLFIECVWPRRGRASRQACLPRGEPVRRGLGTLARQSRATFWGMPGGRPRLRGRGGARSAERAGGGRLRPPRGGGLRLRYY</sequence>
<gene>
    <name evidence="2" type="ordered locus">Bcep1808_7581</name>
</gene>
<proteinExistence type="predicted"/>